<evidence type="ECO:0000256" key="1">
    <source>
        <dbReference type="SAM" id="Phobius"/>
    </source>
</evidence>
<dbReference type="AlphaFoldDB" id="A0A6A4A4Y7"/>
<feature type="transmembrane region" description="Helical" evidence="1">
    <location>
        <begin position="78"/>
        <end position="103"/>
    </location>
</feature>
<sequence length="107" mass="11143">MLVAPAVSNSSVVSVAPALFIYSAVQIRVDRVLRPAVPIASAVFFTAAEPFAAVFFTIVPFAVMPFASTVSNASVVSIAYFACAMLSTTCVSLSFASTCSVCCRFGE</sequence>
<evidence type="ECO:0000313" key="3">
    <source>
        <dbReference type="Proteomes" id="UP000440367"/>
    </source>
</evidence>
<keyword evidence="1" id="KW-0812">Transmembrane</keyword>
<proteinExistence type="predicted"/>
<keyword evidence="1" id="KW-0472">Membrane</keyword>
<protein>
    <submittedName>
        <fullName evidence="2">Uncharacterized protein</fullName>
    </submittedName>
</protein>
<comment type="caution">
    <text evidence="2">The sequence shown here is derived from an EMBL/GenBank/DDBJ whole genome shotgun (WGS) entry which is preliminary data.</text>
</comment>
<name>A0A6A4A4Y7_9STRA</name>
<feature type="transmembrane region" description="Helical" evidence="1">
    <location>
        <begin position="37"/>
        <end position="58"/>
    </location>
</feature>
<organism evidence="2 3">
    <name type="scientific">Phytophthora fragariae</name>
    <dbReference type="NCBI Taxonomy" id="53985"/>
    <lineage>
        <taxon>Eukaryota</taxon>
        <taxon>Sar</taxon>
        <taxon>Stramenopiles</taxon>
        <taxon>Oomycota</taxon>
        <taxon>Peronosporomycetes</taxon>
        <taxon>Peronosporales</taxon>
        <taxon>Peronosporaceae</taxon>
        <taxon>Phytophthora</taxon>
    </lineage>
</organism>
<accession>A0A6A4A4Y7</accession>
<evidence type="ECO:0000313" key="2">
    <source>
        <dbReference type="EMBL" id="KAE9249360.1"/>
    </source>
</evidence>
<reference evidence="2 3" key="1">
    <citation type="submission" date="2018-08" db="EMBL/GenBank/DDBJ databases">
        <title>Genomic investigation of the strawberry pathogen Phytophthora fragariae indicates pathogenicity is determined by transcriptional variation in three key races.</title>
        <authorList>
            <person name="Adams T.M."/>
            <person name="Armitage A.D."/>
            <person name="Sobczyk M.K."/>
            <person name="Bates H.J."/>
            <person name="Dunwell J.M."/>
            <person name="Nellist C.F."/>
            <person name="Harrison R.J."/>
        </authorList>
    </citation>
    <scope>NUCLEOTIDE SEQUENCE [LARGE SCALE GENOMIC DNA]</scope>
    <source>
        <strain evidence="2 3">BC-1</strain>
    </source>
</reference>
<feature type="transmembrane region" description="Helical" evidence="1">
    <location>
        <begin position="6"/>
        <end position="25"/>
    </location>
</feature>
<dbReference type="EMBL" id="QXGD01000173">
    <property type="protein sequence ID" value="KAE9249360.1"/>
    <property type="molecule type" value="Genomic_DNA"/>
</dbReference>
<keyword evidence="1" id="KW-1133">Transmembrane helix</keyword>
<gene>
    <name evidence="2" type="ORF">PF002_g5335</name>
</gene>
<dbReference type="Proteomes" id="UP000440367">
    <property type="component" value="Unassembled WGS sequence"/>
</dbReference>